<evidence type="ECO:0000313" key="1">
    <source>
        <dbReference type="EMBL" id="SEP90513.1"/>
    </source>
</evidence>
<sequence>MGRSIKEIQQTILDAKATAVELNALEVLTEQEQTLNSANSTSKVAIWRLWVWIIAFAQYVQEQYWETFKAEIEKRIASSRIHTPKWYREKALAFLYGVPLVQDTDYYDTTGLTDTQIANAKIISNAASVRVVQNGYGTLRLKVVRTVGGEYAPVLPEHLTALDVYFNQHIADAGTVVNVTTGEADLLKLKMDIYYDPLILGADGSRLDGTNPTPVITQIKNYLKSIDFENGKLVLTHLTDKLQQVSGVNLPVVREAYSKYGAYDYGTTGVQNVGAINEIRIADAGYMKLDESELLINYIPYSE</sequence>
<protein>
    <recommendedName>
        <fullName evidence="3">Baseplate J-like protein</fullName>
    </recommendedName>
</protein>
<dbReference type="AlphaFoldDB" id="A0A1H9BPP8"/>
<dbReference type="STRING" id="1299341.SAMN05444005_103119"/>
<dbReference type="EMBL" id="FOEI01000003">
    <property type="protein sequence ID" value="SEP90513.1"/>
    <property type="molecule type" value="Genomic_DNA"/>
</dbReference>
<accession>A0A1H9BPP8</accession>
<dbReference type="RefSeq" id="WP_091467169.1">
    <property type="nucleotide sequence ID" value="NZ_FOEI01000003.1"/>
</dbReference>
<organism evidence="1 2">
    <name type="scientific">Flavobacterium urocaniciphilum</name>
    <dbReference type="NCBI Taxonomy" id="1299341"/>
    <lineage>
        <taxon>Bacteria</taxon>
        <taxon>Pseudomonadati</taxon>
        <taxon>Bacteroidota</taxon>
        <taxon>Flavobacteriia</taxon>
        <taxon>Flavobacteriales</taxon>
        <taxon>Flavobacteriaceae</taxon>
        <taxon>Flavobacterium</taxon>
    </lineage>
</organism>
<dbReference type="Proteomes" id="UP000198648">
    <property type="component" value="Unassembled WGS sequence"/>
</dbReference>
<evidence type="ECO:0008006" key="3">
    <source>
        <dbReference type="Google" id="ProtNLM"/>
    </source>
</evidence>
<reference evidence="1 2" key="1">
    <citation type="submission" date="2016-10" db="EMBL/GenBank/DDBJ databases">
        <authorList>
            <person name="de Groot N.N."/>
        </authorList>
    </citation>
    <scope>NUCLEOTIDE SEQUENCE [LARGE SCALE GENOMIC DNA]</scope>
    <source>
        <strain evidence="1 2">DSM 27078</strain>
    </source>
</reference>
<proteinExistence type="predicted"/>
<name>A0A1H9BPP8_9FLAO</name>
<keyword evidence="2" id="KW-1185">Reference proteome</keyword>
<gene>
    <name evidence="1" type="ORF">SAMN05444005_103119</name>
</gene>
<evidence type="ECO:0000313" key="2">
    <source>
        <dbReference type="Proteomes" id="UP000198648"/>
    </source>
</evidence>
<dbReference type="OrthoDB" id="1053324at2"/>